<dbReference type="eggNOG" id="ENOG5030JJA">
    <property type="taxonomic scope" value="Bacteria"/>
</dbReference>
<evidence type="ECO:0000313" key="2">
    <source>
        <dbReference type="EMBL" id="ERL64276.1"/>
    </source>
</evidence>
<feature type="transmembrane region" description="Helical" evidence="1">
    <location>
        <begin position="198"/>
        <end position="224"/>
    </location>
</feature>
<feature type="transmembrane region" description="Helical" evidence="1">
    <location>
        <begin position="343"/>
        <end position="362"/>
    </location>
</feature>
<keyword evidence="1" id="KW-1133">Transmembrane helix</keyword>
<dbReference type="HOGENOM" id="CLU_057094_0_0_9"/>
<evidence type="ECO:0000256" key="1">
    <source>
        <dbReference type="SAM" id="Phobius"/>
    </source>
</evidence>
<feature type="transmembrane region" description="Helical" evidence="1">
    <location>
        <begin position="388"/>
        <end position="408"/>
    </location>
</feature>
<dbReference type="Proteomes" id="UP000030647">
    <property type="component" value="Unassembled WGS sequence"/>
</dbReference>
<dbReference type="STRING" id="1231336.L248_1459"/>
<accession>U4THI7</accession>
<keyword evidence="3" id="KW-1185">Reference proteome</keyword>
<feature type="transmembrane region" description="Helical" evidence="1">
    <location>
        <begin position="256"/>
        <end position="279"/>
    </location>
</feature>
<name>U4THI7_9LACO</name>
<dbReference type="AlphaFoldDB" id="U4THI7"/>
<keyword evidence="1" id="KW-0472">Membrane</keyword>
<gene>
    <name evidence="2" type="ORF">L248_1459</name>
</gene>
<organism evidence="2 3">
    <name type="scientific">Schleiferilactobacillus shenzhenensis LY-73</name>
    <dbReference type="NCBI Taxonomy" id="1231336"/>
    <lineage>
        <taxon>Bacteria</taxon>
        <taxon>Bacillati</taxon>
        <taxon>Bacillota</taxon>
        <taxon>Bacilli</taxon>
        <taxon>Lactobacillales</taxon>
        <taxon>Lactobacillaceae</taxon>
        <taxon>Schleiferilactobacillus</taxon>
    </lineage>
</organism>
<feature type="transmembrane region" description="Helical" evidence="1">
    <location>
        <begin position="315"/>
        <end position="336"/>
    </location>
</feature>
<sequence length="423" mass="47783">MVKKARGDELKTYLWWQWRITRRIVPLVILFLTVTGGAALLFIHSLTQQKQYVAQYKTDIQFDLVRRDKKTAAADKWLNTWILPELHNERNALSSPEQYASGFAKSLNVLVHPTPADGQPSGLRKQFSSLVVPYAQFFGGQEMNTTLTELALVKKRRITPMYPARLLLNEQSVEYFSANPALYSQYVQKVAKRFYERAWYFLQYLISQNGGLVLGAIVSFALAWRYALQMSAGARHNNTFLVLGVTPTKQYWLSTLFNWGVAFAFVTLSVGLFLLLSAWRNGWGALNYPILLWRGDAVMSSHGFANLGTVLSDEALLFFASLLFGLSFAHLLSVLVKQPLTTLLATVSLWGVPLVAPSWRWAPWTYFNFSRVADGYAQTFFQTYDARGGTFVLLGWTVLFITLGALWLKVTERGFGGYGDSGN</sequence>
<protein>
    <submittedName>
        <fullName evidence="2">Uncharacterized protein</fullName>
    </submittedName>
</protein>
<dbReference type="EMBL" id="KI271601">
    <property type="protein sequence ID" value="ERL64276.1"/>
    <property type="molecule type" value="Genomic_DNA"/>
</dbReference>
<proteinExistence type="predicted"/>
<reference evidence="3" key="1">
    <citation type="journal article" date="2013" name="Genome Announc.">
        <title>Whole-Genome Sequencing of Lactobacillus shenzhenensis Strain LY-73T.</title>
        <authorList>
            <person name="Lin Z."/>
            <person name="Liu Z."/>
            <person name="Yang R."/>
            <person name="Zou Y."/>
            <person name="Wan D."/>
            <person name="Chen J."/>
            <person name="Guo M."/>
            <person name="Zhao J."/>
            <person name="Fang C."/>
            <person name="Yang R."/>
            <person name="Liu F."/>
        </authorList>
    </citation>
    <scope>NUCLEOTIDE SEQUENCE [LARGE SCALE GENOMIC DNA]</scope>
    <source>
        <strain evidence="3">LY-73</strain>
    </source>
</reference>
<feature type="transmembrane region" description="Helical" evidence="1">
    <location>
        <begin position="24"/>
        <end position="43"/>
    </location>
</feature>
<evidence type="ECO:0000313" key="3">
    <source>
        <dbReference type="Proteomes" id="UP000030647"/>
    </source>
</evidence>
<keyword evidence="1" id="KW-0812">Transmembrane</keyword>